<evidence type="ECO:0000313" key="1">
    <source>
        <dbReference type="EMBL" id="CAL2092169.1"/>
    </source>
</evidence>
<organism evidence="1 2">
    <name type="scientific">Tenacibaculum platacis</name>
    <dbReference type="NCBI Taxonomy" id="3137852"/>
    <lineage>
        <taxon>Bacteria</taxon>
        <taxon>Pseudomonadati</taxon>
        <taxon>Bacteroidota</taxon>
        <taxon>Flavobacteriia</taxon>
        <taxon>Flavobacteriales</taxon>
        <taxon>Flavobacteriaceae</taxon>
        <taxon>Tenacibaculum</taxon>
    </lineage>
</organism>
<gene>
    <name evidence="1" type="ORF">T190607A01A_40363</name>
</gene>
<keyword evidence="2" id="KW-1185">Reference proteome</keyword>
<dbReference type="Proteomes" id="UP001497416">
    <property type="component" value="Unassembled WGS sequence"/>
</dbReference>
<sequence>MNILESLNQLVKALFGLANSGLKVEKVPVYVKNNRSPFHK</sequence>
<dbReference type="RefSeq" id="WP_348713297.1">
    <property type="nucleotide sequence ID" value="NZ_CAXIXW010000013.1"/>
</dbReference>
<name>A0ABM9P5D5_9FLAO</name>
<comment type="caution">
    <text evidence="1">The sequence shown here is derived from an EMBL/GenBank/DDBJ whole genome shotgun (WGS) entry which is preliminary data.</text>
</comment>
<reference evidence="1 2" key="1">
    <citation type="submission" date="2024-05" db="EMBL/GenBank/DDBJ databases">
        <authorList>
            <person name="Duchaud E."/>
        </authorList>
    </citation>
    <scope>NUCLEOTIDE SEQUENCE [LARGE SCALE GENOMIC DNA]</scope>
    <source>
        <strain evidence="1">Ena-SAMPLE-TAB-13-05-2024-13:56:06:370-140302</strain>
    </source>
</reference>
<evidence type="ECO:0008006" key="3">
    <source>
        <dbReference type="Google" id="ProtNLM"/>
    </source>
</evidence>
<proteinExistence type="predicted"/>
<dbReference type="EMBL" id="CAXIXY010000006">
    <property type="protein sequence ID" value="CAL2092169.1"/>
    <property type="molecule type" value="Genomic_DNA"/>
</dbReference>
<accession>A0ABM9P5D5</accession>
<evidence type="ECO:0000313" key="2">
    <source>
        <dbReference type="Proteomes" id="UP001497416"/>
    </source>
</evidence>
<protein>
    <recommendedName>
        <fullName evidence="3">Transposase</fullName>
    </recommendedName>
</protein>